<dbReference type="InterPro" id="IPR055194">
    <property type="entry name" value="UBR1-like_WH"/>
</dbReference>
<dbReference type="SMART" id="SM00396">
    <property type="entry name" value="ZnF_UBR1"/>
    <property type="match status" value="1"/>
</dbReference>
<feature type="domain" description="UBR-type" evidence="12">
    <location>
        <begin position="87"/>
        <end position="159"/>
    </location>
</feature>
<feature type="compositionally biased region" description="Basic residues" evidence="11">
    <location>
        <begin position="514"/>
        <end position="523"/>
    </location>
</feature>
<evidence type="ECO:0000313" key="14">
    <source>
        <dbReference type="EMBL" id="KAE9968969.1"/>
    </source>
</evidence>
<evidence type="ECO:0000256" key="5">
    <source>
        <dbReference type="ARBA" id="ARBA00022771"/>
    </source>
</evidence>
<evidence type="ECO:0000256" key="4">
    <source>
        <dbReference type="ARBA" id="ARBA00022723"/>
    </source>
</evidence>
<feature type="zinc finger region" description="UBR-type" evidence="9">
    <location>
        <begin position="87"/>
        <end position="159"/>
    </location>
</feature>
<dbReference type="GO" id="GO:0008270">
    <property type="term" value="F:zinc ion binding"/>
    <property type="evidence" value="ECO:0007669"/>
    <property type="project" value="UniProtKB-UniRule"/>
</dbReference>
<keyword evidence="18" id="KW-1185">Reference proteome</keyword>
<dbReference type="Proteomes" id="UP000433883">
    <property type="component" value="Unassembled WGS sequence"/>
</dbReference>
<feature type="region of interest" description="Disordered" evidence="11">
    <location>
        <begin position="390"/>
        <end position="450"/>
    </location>
</feature>
<evidence type="ECO:0000259" key="12">
    <source>
        <dbReference type="PROSITE" id="PS51157"/>
    </source>
</evidence>
<evidence type="ECO:0000313" key="13">
    <source>
        <dbReference type="EMBL" id="KAE9968351.1"/>
    </source>
</evidence>
<dbReference type="CDD" id="cd16482">
    <property type="entry name" value="RING-H2_UBR1-like"/>
    <property type="match status" value="1"/>
</dbReference>
<comment type="function">
    <text evidence="10">Ubiquitin ligase protein which is a component of the N-end rule pathway. Recognizes and binds to proteins bearing specific N-terminal residues that are destabilizing according to the N-end rule, leading to their ubiquitination and subsequent degradation.</text>
</comment>
<dbReference type="Pfam" id="PF18995">
    <property type="entry name" value="PRT6_C"/>
    <property type="match status" value="1"/>
</dbReference>
<dbReference type="GO" id="GO:0016567">
    <property type="term" value="P:protein ubiquitination"/>
    <property type="evidence" value="ECO:0007669"/>
    <property type="project" value="UniProtKB-UniRule"/>
</dbReference>
<dbReference type="EMBL" id="WNWS01000384">
    <property type="protein sequence ID" value="KAE9968969.1"/>
    <property type="molecule type" value="Genomic_DNA"/>
</dbReference>
<evidence type="ECO:0000256" key="10">
    <source>
        <dbReference type="RuleBase" id="RU366018"/>
    </source>
</evidence>
<comment type="caution">
    <text evidence="13">The sequence shown here is derived from an EMBL/GenBank/DDBJ whole genome shotgun (WGS) entry which is preliminary data.</text>
</comment>
<dbReference type="PANTHER" id="PTHR21497">
    <property type="entry name" value="UBIQUITIN LIGASE E3 ALPHA-RELATED"/>
    <property type="match status" value="1"/>
</dbReference>
<organism evidence="13 16">
    <name type="scientific">Venturia inaequalis</name>
    <name type="common">Apple scab fungus</name>
    <dbReference type="NCBI Taxonomy" id="5025"/>
    <lineage>
        <taxon>Eukaryota</taxon>
        <taxon>Fungi</taxon>
        <taxon>Dikarya</taxon>
        <taxon>Ascomycota</taxon>
        <taxon>Pezizomycotina</taxon>
        <taxon>Dothideomycetes</taxon>
        <taxon>Pleosporomycetidae</taxon>
        <taxon>Venturiales</taxon>
        <taxon>Venturiaceae</taxon>
        <taxon>Venturia</taxon>
    </lineage>
</organism>
<evidence type="ECO:0000256" key="1">
    <source>
        <dbReference type="ARBA" id="ARBA00000900"/>
    </source>
</evidence>
<comment type="pathway">
    <text evidence="2 10">Protein modification; protein ubiquitination.</text>
</comment>
<dbReference type="Gene3D" id="3.30.1390.10">
    <property type="match status" value="1"/>
</dbReference>
<dbReference type="GO" id="GO:0071596">
    <property type="term" value="P:ubiquitin-dependent protein catabolic process via the N-end rule pathway"/>
    <property type="evidence" value="ECO:0007669"/>
    <property type="project" value="UniProtKB-UniRule"/>
</dbReference>
<dbReference type="InterPro" id="IPR014719">
    <property type="entry name" value="Ribosomal_bL12_C/ClpS-like"/>
</dbReference>
<dbReference type="UniPathway" id="UPA00143"/>
<dbReference type="Pfam" id="PF02207">
    <property type="entry name" value="zf-UBR"/>
    <property type="match status" value="1"/>
</dbReference>
<feature type="region of interest" description="Disordered" evidence="11">
    <location>
        <begin position="468"/>
        <end position="532"/>
    </location>
</feature>
<keyword evidence="5 10" id="KW-0863">Zinc-finger</keyword>
<dbReference type="InterPro" id="IPR044046">
    <property type="entry name" value="E3_ligase_UBR-like_C"/>
</dbReference>
<name>A0A8H3YT44_VENIN</name>
<dbReference type="PROSITE" id="PS51157">
    <property type="entry name" value="ZF_UBR"/>
    <property type="match status" value="1"/>
</dbReference>
<gene>
    <name evidence="13" type="ORF">BLS_005901</name>
    <name evidence="15" type="ORF">EG327_008403</name>
    <name evidence="14" type="ORF">EG328_007154</name>
</gene>
<dbReference type="GO" id="GO:0061630">
    <property type="term" value="F:ubiquitin protein ligase activity"/>
    <property type="evidence" value="ECO:0007669"/>
    <property type="project" value="UniProtKB-UniRule"/>
</dbReference>
<dbReference type="FunFam" id="2.10.110.30:FF:000001">
    <property type="entry name" value="E3 ubiquitin-protein ligase UBR2 isoform 1"/>
    <property type="match status" value="1"/>
</dbReference>
<dbReference type="Gene3D" id="2.10.110.30">
    <property type="match status" value="1"/>
</dbReference>
<evidence type="ECO:0000256" key="7">
    <source>
        <dbReference type="ARBA" id="ARBA00022833"/>
    </source>
</evidence>
<evidence type="ECO:0000256" key="6">
    <source>
        <dbReference type="ARBA" id="ARBA00022786"/>
    </source>
</evidence>
<evidence type="ECO:0000313" key="16">
    <source>
        <dbReference type="Proteomes" id="UP000433883"/>
    </source>
</evidence>
<keyword evidence="7 10" id="KW-0862">Zinc</keyword>
<evidence type="ECO:0000313" key="18">
    <source>
        <dbReference type="Proteomes" id="UP000490939"/>
    </source>
</evidence>
<evidence type="ECO:0000256" key="8">
    <source>
        <dbReference type="ARBA" id="ARBA00046341"/>
    </source>
</evidence>
<dbReference type="GO" id="GO:0000151">
    <property type="term" value="C:ubiquitin ligase complex"/>
    <property type="evidence" value="ECO:0007669"/>
    <property type="project" value="TreeGrafter"/>
</dbReference>
<evidence type="ECO:0000256" key="2">
    <source>
        <dbReference type="ARBA" id="ARBA00004906"/>
    </source>
</evidence>
<sequence>MLLTAHEQALCAVLKGLPRSFHNRYTTDAANHLIYTLFQFLSADSTHHLKLFFPNGYPSSPHLERLSLREAQGATSGTEYSEAARGHPCGHIFKEGEATYRCSTCSNDETCVLCARCYQASDHEGHNVFVTISPGNSGCCDCGDTEAWIREVPCTIHTATEASEPKGKEKEGCSLPPEVVTAIQSTVARALDYICDVFSCSPEQLRLPKTEESVRDDELQSRLPAKVYFTFEEDEEEDKEYALVLWNDEKHTVVDVKDQVSRACRMSGFQALKKAHEVDDIGRSIVMYSKDLPALLNAAKTIEQPKLTVTVRSARDTFREQMCATIIEWILDIAGCSVGSDHNILRTTICEEFLKGWRVGSEAHHREVGKDGLDDHEIEDEEDHWLQTHGRYPANGAARRTNAVQGSDDDEDYDDDDEDDDEDDDDYEDTGDDEMDLDVRSTGDPTYSEMDVDEFDTLGALGALENSEATMAGYPPPPPPPPHPRRRHLGSQAVDSDDADPATPIAVPKTPKTLTRKSRHPRPPKYWTDPPNLHRKQTDVPLAEDLWTRVRLDWFILFDLRMWKQLRTDVRDVFISTVVTLPHFKRLLGLRFAGVYTVLAELYLIADREPDHSIINLSLQMVTTPSITAEVVERGNFLSNLMAILYTFLTTRQVGYPRNVNLTSVLAFDQGAVTNRRTFHFYQDMKYLLLSDLVQEKIRSEDRYLLQFLDLAKLHQGICPNIRAIGEHVEFETDAWLSASLIIQEIIRLCRFVGECFTVRSEQDFIDLCRAIRDTAKTTIINCLGAERRRFDQSEIKKEIRFKSMPAFEFEQDLLSGFVRHRVVVYLVEKEPMSFHHSLHYTLSWLIDKGKSMSREQLIGLLLFSYEELRQPPSPARKHIKEYQPEDHLLALFDFPLRVLAWLAQMRAGMWVRNGITLRHQMGAYRGFPRRDLSYQRDIFMLQTAFVVLPPATVLASMIDRFDLADWVVGHYNLRAGEEEAQKIDVVEDFVHLLIILLSDRTHLLSSEGDPAIQMTTARRDIVHNLCFKPLTYSSLASHIPDKYADTEEFDDLVHEMTEFQPPKGVSDHGTFALKEQYQEDIDPYLSYFSRNQRDEAENIYRKYMAKKLGKDPAEVVYEPRLRPIESGLFKEIANVTNTPLFAQVVLYLLQYTMVADRFAPSVPATKVEQYLQFLLHLILIAVKEDNVDDVSMAGDGFYSFCALALTKRAKHPLAGCDTIALLLRRISEMETFKSCEPKVRVILRYLRHKRPNEYVTWANTMDLPIERSATASPAPVEDKELRKQQALDRQARVMAQFKQQQTSFLKNQIDWGEDDFSDIEDEEFQTPQEEEEKTWSFPSGSCILCQAETGPDKLYGTFALINESRILRQTPAADPDWVAEAIRSPSSLDRCADHIRPFGVAGDNHRKIKKTARDGTVIELDRQELAKGFPQGSTKSGPVATGCGHIMHYACFEVYLQATHRRHQTQIARNHPEEVEMKEFLCPLCKALGNAFLPIIWKGKTINYPGVLQPECPFDEYLHSSVGIRVSKSGKEPVGDHTGKSQRSEKLFLDYGHQEMVSSITSKLQELTKPGVSFETPQPSTRQAVLNQLPMILNGGPDDGYLSSSLLARMTGEVGSSQLSPQILELVKIYQRLRDTMQVNTASSQFNYGKAQDELTSTDTLAQILGHSISAAEISQRGVESDPSCTLLDKISSQTITHLRVLSETISSYIAVGALRNGGKNATNKEFQDTQTQQLHQLFVGHPEVVAIEELWGKVDVSKSGQLRITTPLLIADPFVFLSECTACLIPALHLDVHHIMRLCYLAEMVKVLMVFLIPEESGVGSATFETLHNIVKPGSQPMESLPRLVQHVVRMVTGPYGPLKLKTMARHEDIPFAIYPALQQLIESYSLVFLRKCTILMHVRCGIEFPTTLAGVEESELSRLTRALGLPSPNDLISEVFAESTITQKIIAGWIVHWARVHDDRWPDKFQIQLSHPAIFELIGLPKNFDSLQDESMKRRCPTTGKDLTDPVVCLFCGEIFCSQGVCCKSETDKGGCWQHRFECGGTIGLFINIRKCMVVFLNGENGSWTHAPYLDKHGETDATLRRHHQLFLNQKRYDKLYRDVWLQHGVPSMIARRLEGDTNNGGWETL</sequence>
<dbReference type="EC" id="2.3.2.27" evidence="10"/>
<dbReference type="SUPFAM" id="SSF46785">
    <property type="entry name" value="Winged helix' DNA-binding domain"/>
    <property type="match status" value="1"/>
</dbReference>
<keyword evidence="6 10" id="KW-0833">Ubl conjugation pathway</keyword>
<dbReference type="InterPro" id="IPR003769">
    <property type="entry name" value="ClpS_core"/>
</dbReference>
<dbReference type="Pfam" id="PF02617">
    <property type="entry name" value="ClpS"/>
    <property type="match status" value="1"/>
</dbReference>
<dbReference type="Proteomes" id="UP000490939">
    <property type="component" value="Unassembled WGS sequence"/>
</dbReference>
<comment type="similarity">
    <text evidence="8 10">Belongs to the E3 ubiquitin-protein ligase UBR1-like family.</text>
</comment>
<dbReference type="EMBL" id="WNWQ01000417">
    <property type="protein sequence ID" value="KAE9968351.1"/>
    <property type="molecule type" value="Genomic_DNA"/>
</dbReference>
<feature type="compositionally biased region" description="Acidic residues" evidence="11">
    <location>
        <begin position="407"/>
        <end position="436"/>
    </location>
</feature>
<keyword evidence="4 10" id="KW-0479">Metal-binding</keyword>
<evidence type="ECO:0000256" key="3">
    <source>
        <dbReference type="ARBA" id="ARBA00022679"/>
    </source>
</evidence>
<dbReference type="PANTHER" id="PTHR21497:SF24">
    <property type="entry name" value="E3 UBIQUITIN-PROTEIN LIGASE UBR1"/>
    <property type="match status" value="1"/>
</dbReference>
<dbReference type="InterPro" id="IPR003126">
    <property type="entry name" value="Znf_UBR"/>
</dbReference>
<dbReference type="GO" id="GO:0005737">
    <property type="term" value="C:cytoplasm"/>
    <property type="evidence" value="ECO:0007669"/>
    <property type="project" value="TreeGrafter"/>
</dbReference>
<dbReference type="CDD" id="cd19673">
    <property type="entry name" value="UBR-box_UBR3"/>
    <property type="match status" value="1"/>
</dbReference>
<protein>
    <recommendedName>
        <fullName evidence="10">E3 ubiquitin-protein ligase</fullName>
        <ecNumber evidence="10">2.3.2.27</ecNumber>
    </recommendedName>
</protein>
<dbReference type="InterPro" id="IPR036390">
    <property type="entry name" value="WH_DNA-bd_sf"/>
</dbReference>
<evidence type="ECO:0000313" key="15">
    <source>
        <dbReference type="EMBL" id="KAE9975614.1"/>
    </source>
</evidence>
<dbReference type="InterPro" id="IPR039164">
    <property type="entry name" value="UBR1-like"/>
</dbReference>
<comment type="catalytic activity">
    <reaction evidence="1 10">
        <text>S-ubiquitinyl-[E2 ubiquitin-conjugating enzyme]-L-cysteine + [acceptor protein]-L-lysine = [E2 ubiquitin-conjugating enzyme]-L-cysteine + N(6)-ubiquitinyl-[acceptor protein]-L-lysine.</text>
        <dbReference type="EC" id="2.3.2.27"/>
    </reaction>
</comment>
<dbReference type="EMBL" id="WNWR01000523">
    <property type="protein sequence ID" value="KAE9975614.1"/>
    <property type="molecule type" value="Genomic_DNA"/>
</dbReference>
<evidence type="ECO:0000313" key="17">
    <source>
        <dbReference type="Proteomes" id="UP000447873"/>
    </source>
</evidence>
<reference evidence="13 16" key="1">
    <citation type="submission" date="2019-11" db="EMBL/GenBank/DDBJ databases">
        <title>Venturia inaequalis Genome Resource.</title>
        <authorList>
            <person name="Lichtner F.J."/>
        </authorList>
    </citation>
    <scope>NUCLEOTIDE SEQUENCE [LARGE SCALE GENOMIC DNA]</scope>
    <source>
        <strain evidence="14 17">120213</strain>
        <strain evidence="13">Bline_iso_100314</strain>
        <strain evidence="15 18">DMI_063113</strain>
    </source>
</reference>
<proteinExistence type="inferred from homology"/>
<keyword evidence="3 10" id="KW-0808">Transferase</keyword>
<evidence type="ECO:0000256" key="11">
    <source>
        <dbReference type="SAM" id="MobiDB-lite"/>
    </source>
</evidence>
<evidence type="ECO:0000256" key="9">
    <source>
        <dbReference type="PROSITE-ProRule" id="PRU00508"/>
    </source>
</evidence>
<accession>A0A8H3YT44</accession>
<dbReference type="SUPFAM" id="SSF54736">
    <property type="entry name" value="ClpS-like"/>
    <property type="match status" value="1"/>
</dbReference>
<dbReference type="Proteomes" id="UP000447873">
    <property type="component" value="Unassembled WGS sequence"/>
</dbReference>
<dbReference type="Pfam" id="PF22960">
    <property type="entry name" value="WHD_UBR1"/>
    <property type="match status" value="1"/>
</dbReference>